<evidence type="ECO:0000313" key="2">
    <source>
        <dbReference type="Proteomes" id="UP001164713"/>
    </source>
</evidence>
<protein>
    <recommendedName>
        <fullName evidence="3">Fur-regulated basic protein FbpA</fullName>
    </recommendedName>
</protein>
<gene>
    <name evidence="1" type="ORF">O0R52_03380</name>
</gene>
<dbReference type="EMBL" id="CP114066">
    <property type="protein sequence ID" value="WAT22036.1"/>
    <property type="molecule type" value="Genomic_DNA"/>
</dbReference>
<dbReference type="RefSeq" id="WP_256766678.1">
    <property type="nucleotide sequence ID" value="NZ_CP101718.1"/>
</dbReference>
<name>A0ABY7I3Q5_9BACI</name>
<keyword evidence="2" id="KW-1185">Reference proteome</keyword>
<evidence type="ECO:0008006" key="3">
    <source>
        <dbReference type="Google" id="ProtNLM"/>
    </source>
</evidence>
<accession>A0ABY7I3Q5</accession>
<dbReference type="Proteomes" id="UP001164713">
    <property type="component" value="Chromosome"/>
</dbReference>
<reference evidence="1" key="1">
    <citation type="submission" date="2022-12" db="EMBL/GenBank/DDBJ databases">
        <title>Genomic of Bacillus halotolerans.</title>
        <authorList>
            <person name="Xu G."/>
            <person name="Ding Y."/>
        </authorList>
    </citation>
    <scope>NUCLEOTIDE SEQUENCE</scope>
    <source>
        <strain evidence="1">B13</strain>
    </source>
</reference>
<sequence>MEKREKSIRLMNKRLAKLKSLVDRLANLSTSHYSYTEDELDYMISTLKEKNSYAVGCLERRKELNKK</sequence>
<proteinExistence type="predicted"/>
<evidence type="ECO:0000313" key="1">
    <source>
        <dbReference type="EMBL" id="WAT22036.1"/>
    </source>
</evidence>
<organism evidence="1 2">
    <name type="scientific">Bacillus halotolerans</name>
    <dbReference type="NCBI Taxonomy" id="260554"/>
    <lineage>
        <taxon>Bacteria</taxon>
        <taxon>Bacillati</taxon>
        <taxon>Bacillota</taxon>
        <taxon>Bacilli</taxon>
        <taxon>Bacillales</taxon>
        <taxon>Bacillaceae</taxon>
        <taxon>Bacillus</taxon>
    </lineage>
</organism>